<dbReference type="GO" id="GO:0106008">
    <property type="term" value="F:2-oxoglutaramate amidase activity"/>
    <property type="evidence" value="ECO:0007669"/>
    <property type="project" value="TreeGrafter"/>
</dbReference>
<dbReference type="Gene3D" id="3.60.110.10">
    <property type="entry name" value="Carbon-nitrogen hydrolase"/>
    <property type="match status" value="1"/>
</dbReference>
<comment type="similarity">
    <text evidence="1">Belongs to the carbon-nitrogen hydrolase superfamily. NIT1/NIT2 family.</text>
</comment>
<dbReference type="PROSITE" id="PS50263">
    <property type="entry name" value="CN_HYDROLASE"/>
    <property type="match status" value="1"/>
</dbReference>
<dbReference type="InterPro" id="IPR036526">
    <property type="entry name" value="C-N_Hydrolase_sf"/>
</dbReference>
<dbReference type="GO" id="GO:0050152">
    <property type="term" value="F:omega-amidase activity"/>
    <property type="evidence" value="ECO:0007669"/>
    <property type="project" value="UniProtKB-EC"/>
</dbReference>
<reference evidence="7" key="1">
    <citation type="submission" date="2020-10" db="EMBL/GenBank/DDBJ databases">
        <authorList>
            <person name="Gilroy R."/>
        </authorList>
    </citation>
    <scope>NUCLEOTIDE SEQUENCE</scope>
    <source>
        <strain evidence="7">17073</strain>
    </source>
</reference>
<evidence type="ECO:0000256" key="2">
    <source>
        <dbReference type="ARBA" id="ARBA00022801"/>
    </source>
</evidence>
<evidence type="ECO:0000313" key="7">
    <source>
        <dbReference type="EMBL" id="HIU38074.1"/>
    </source>
</evidence>
<dbReference type="EC" id="3.5.1.3" evidence="3"/>
<comment type="catalytic activity">
    <reaction evidence="4">
        <text>a monoamide of a dicarboxylate + H2O = a dicarboxylate + NH4(+)</text>
        <dbReference type="Rhea" id="RHEA:11716"/>
        <dbReference type="ChEBI" id="CHEBI:15377"/>
        <dbReference type="ChEBI" id="CHEBI:28938"/>
        <dbReference type="ChEBI" id="CHEBI:28965"/>
        <dbReference type="ChEBI" id="CHEBI:77450"/>
        <dbReference type="EC" id="3.5.1.3"/>
    </reaction>
</comment>
<dbReference type="PANTHER" id="PTHR47799">
    <property type="entry name" value="OMEGA-AMIDASE YAFV"/>
    <property type="match status" value="1"/>
</dbReference>
<evidence type="ECO:0000256" key="4">
    <source>
        <dbReference type="ARBA" id="ARBA00052904"/>
    </source>
</evidence>
<proteinExistence type="inferred from homology"/>
<evidence type="ECO:0000256" key="3">
    <source>
        <dbReference type="ARBA" id="ARBA00039118"/>
    </source>
</evidence>
<dbReference type="Pfam" id="PF00795">
    <property type="entry name" value="CN_hydrolase"/>
    <property type="match status" value="1"/>
</dbReference>
<protein>
    <recommendedName>
        <fullName evidence="5">Omega-amidase YafV</fullName>
        <ecNumber evidence="3">3.5.1.3</ecNumber>
    </recommendedName>
</protein>
<gene>
    <name evidence="7" type="ORF">IAD18_00205</name>
</gene>
<evidence type="ECO:0000259" key="6">
    <source>
        <dbReference type="PROSITE" id="PS50263"/>
    </source>
</evidence>
<dbReference type="PROSITE" id="PS01227">
    <property type="entry name" value="UPF0012"/>
    <property type="match status" value="1"/>
</dbReference>
<dbReference type="FunFam" id="3.60.110.10:FF:000004">
    <property type="entry name" value="Carbon-nitrogen hydrolase"/>
    <property type="match status" value="1"/>
</dbReference>
<name>A0A9D1IL85_9BACT</name>
<feature type="domain" description="CN hydrolase" evidence="6">
    <location>
        <begin position="1"/>
        <end position="229"/>
    </location>
</feature>
<keyword evidence="2" id="KW-0378">Hydrolase</keyword>
<organism evidence="7 8">
    <name type="scientific">Candidatus Limisoma intestinavium</name>
    <dbReference type="NCBI Taxonomy" id="2840856"/>
    <lineage>
        <taxon>Bacteria</taxon>
        <taxon>Pseudomonadati</taxon>
        <taxon>Bacteroidota</taxon>
        <taxon>Bacteroidia</taxon>
        <taxon>Bacteroidales</taxon>
        <taxon>Candidatus Limisoma</taxon>
    </lineage>
</organism>
<dbReference type="EMBL" id="DVMS01000006">
    <property type="protein sequence ID" value="HIU38074.1"/>
    <property type="molecule type" value="Genomic_DNA"/>
</dbReference>
<evidence type="ECO:0000256" key="1">
    <source>
        <dbReference type="ARBA" id="ARBA00010613"/>
    </source>
</evidence>
<reference evidence="7" key="2">
    <citation type="journal article" date="2021" name="PeerJ">
        <title>Extensive microbial diversity within the chicken gut microbiome revealed by metagenomics and culture.</title>
        <authorList>
            <person name="Gilroy R."/>
            <person name="Ravi A."/>
            <person name="Getino M."/>
            <person name="Pursley I."/>
            <person name="Horton D.L."/>
            <person name="Alikhan N.F."/>
            <person name="Baker D."/>
            <person name="Gharbi K."/>
            <person name="Hall N."/>
            <person name="Watson M."/>
            <person name="Adriaenssens E.M."/>
            <person name="Foster-Nyarko E."/>
            <person name="Jarju S."/>
            <person name="Secka A."/>
            <person name="Antonio M."/>
            <person name="Oren A."/>
            <person name="Chaudhuri R.R."/>
            <person name="La Ragione R."/>
            <person name="Hildebrand F."/>
            <person name="Pallen M.J."/>
        </authorList>
    </citation>
    <scope>NUCLEOTIDE SEQUENCE</scope>
    <source>
        <strain evidence="7">17073</strain>
    </source>
</reference>
<evidence type="ECO:0000256" key="5">
    <source>
        <dbReference type="ARBA" id="ARBA00072139"/>
    </source>
</evidence>
<dbReference type="InterPro" id="IPR001110">
    <property type="entry name" value="UPF0012_CS"/>
</dbReference>
<dbReference type="PANTHER" id="PTHR47799:SF1">
    <property type="entry name" value="OMEGA-AMIDASE YAFV"/>
    <property type="match status" value="1"/>
</dbReference>
<dbReference type="AlphaFoldDB" id="A0A9D1IL85"/>
<dbReference type="InterPro" id="IPR003010">
    <property type="entry name" value="C-N_Hydrolase"/>
</dbReference>
<accession>A0A9D1IL85</accession>
<dbReference type="Proteomes" id="UP000824076">
    <property type="component" value="Unassembled WGS sequence"/>
</dbReference>
<evidence type="ECO:0000313" key="8">
    <source>
        <dbReference type="Proteomes" id="UP000824076"/>
    </source>
</evidence>
<comment type="caution">
    <text evidence="7">The sequence shown here is derived from an EMBL/GenBank/DDBJ whole genome shotgun (WGS) entry which is preliminary data.</text>
</comment>
<dbReference type="SUPFAM" id="SSF56317">
    <property type="entry name" value="Carbon-nitrogen hydrolase"/>
    <property type="match status" value="1"/>
</dbReference>
<sequence>MRICAVQHRVCAEREATLCRIESLIDSSAADLYVLPEMFASGFEMDAKSVAEPPCGPTFGWMQQVAKRKDAAVAGSVAVCDGGRYFNRLYFVWPDGTHISYDKRHLFAYSGENLHYSQGSKRVVATYKGVRFLLQICYDLRFPVWSRNVRDYDVAIYVASWPVNRIGVWDLLLQARAVENQCYVVGANRVGDDSMCHYTGHAAIIDPYGRKISECNSEDEAVATAEIDMERLVAFREKFPVLSDSDSFSIAGT</sequence>
<dbReference type="InterPro" id="IPR052737">
    <property type="entry name" value="Omega-amidase_YafV"/>
</dbReference>